<evidence type="ECO:0000256" key="1">
    <source>
        <dbReference type="SAM" id="Phobius"/>
    </source>
</evidence>
<reference evidence="2" key="1">
    <citation type="submission" date="2021-03" db="UniProtKB">
        <authorList>
            <consortium name="EnsemblPlants"/>
        </authorList>
    </citation>
    <scope>IDENTIFICATION</scope>
</reference>
<dbReference type="Gramene" id="novel_model_7388_5bd9a17a">
    <property type="protein sequence ID" value="cds.novel_model_7388_5bd9a17a"/>
    <property type="gene ID" value="novel_gene_3930_5bd9a17a"/>
</dbReference>
<organism evidence="2 3">
    <name type="scientific">Cannabis sativa</name>
    <name type="common">Hemp</name>
    <name type="synonym">Marijuana</name>
    <dbReference type="NCBI Taxonomy" id="3483"/>
    <lineage>
        <taxon>Eukaryota</taxon>
        <taxon>Viridiplantae</taxon>
        <taxon>Streptophyta</taxon>
        <taxon>Embryophyta</taxon>
        <taxon>Tracheophyta</taxon>
        <taxon>Spermatophyta</taxon>
        <taxon>Magnoliopsida</taxon>
        <taxon>eudicotyledons</taxon>
        <taxon>Gunneridae</taxon>
        <taxon>Pentapetalae</taxon>
        <taxon>rosids</taxon>
        <taxon>fabids</taxon>
        <taxon>Rosales</taxon>
        <taxon>Cannabaceae</taxon>
        <taxon>Cannabis</taxon>
    </lineage>
</organism>
<proteinExistence type="predicted"/>
<sequence length="81" mass="9792">MMSLFVSFIVFNLKPYHYIYKSCCSYPHLLSFSDLLFISFPLGPRDALPIFLKVLLCSNSFCFLFWFHMYRIWCENDERDL</sequence>
<name>A0A803RBD4_CANSA</name>
<accession>A0A803RBD4</accession>
<keyword evidence="3" id="KW-1185">Reference proteome</keyword>
<protein>
    <submittedName>
        <fullName evidence="2">Uncharacterized protein</fullName>
    </submittedName>
</protein>
<evidence type="ECO:0000313" key="2">
    <source>
        <dbReference type="EnsemblPlants" id="cds.novel_model_7388_5bd9a17a"/>
    </source>
</evidence>
<dbReference type="EMBL" id="UZAU01000821">
    <property type="status" value="NOT_ANNOTATED_CDS"/>
    <property type="molecule type" value="Genomic_DNA"/>
</dbReference>
<keyword evidence="1" id="KW-0812">Transmembrane</keyword>
<keyword evidence="1" id="KW-0472">Membrane</keyword>
<keyword evidence="1" id="KW-1133">Transmembrane helix</keyword>
<evidence type="ECO:0000313" key="3">
    <source>
        <dbReference type="Proteomes" id="UP000596661"/>
    </source>
</evidence>
<dbReference type="Proteomes" id="UP000596661">
    <property type="component" value="Unassembled WGS sequence"/>
</dbReference>
<dbReference type="AlphaFoldDB" id="A0A803RBD4"/>
<dbReference type="EnsemblPlants" id="novel_model_7388_5bd9a17a">
    <property type="protein sequence ID" value="cds.novel_model_7388_5bd9a17a"/>
    <property type="gene ID" value="novel_gene_3930_5bd9a17a"/>
</dbReference>
<feature type="transmembrane region" description="Helical" evidence="1">
    <location>
        <begin position="50"/>
        <end position="73"/>
    </location>
</feature>